<dbReference type="PANTHER" id="PTHR12792:SF0">
    <property type="entry name" value="SEPARIN"/>
    <property type="match status" value="1"/>
</dbReference>
<dbReference type="GO" id="GO:0051307">
    <property type="term" value="P:meiotic chromosome separation"/>
    <property type="evidence" value="ECO:0007669"/>
    <property type="project" value="TreeGrafter"/>
</dbReference>
<gene>
    <name evidence="2" type="primary">ESPL1_1</name>
    <name evidence="2" type="ORF">OS493_010845</name>
</gene>
<dbReference type="InterPro" id="IPR005314">
    <property type="entry name" value="Peptidase_C50"/>
</dbReference>
<dbReference type="PANTHER" id="PTHR12792">
    <property type="entry name" value="EXTRA SPINDLE POLES 1-RELATED"/>
    <property type="match status" value="1"/>
</dbReference>
<dbReference type="GO" id="GO:0005634">
    <property type="term" value="C:nucleus"/>
    <property type="evidence" value="ECO:0007669"/>
    <property type="project" value="InterPro"/>
</dbReference>
<keyword evidence="3" id="KW-1185">Reference proteome</keyword>
<dbReference type="AlphaFoldDB" id="A0A9W9ZFP5"/>
<dbReference type="OrthoDB" id="5975063at2759"/>
<comment type="caution">
    <text evidence="2">The sequence shown here is derived from an EMBL/GenBank/DDBJ whole genome shotgun (WGS) entry which is preliminary data.</text>
</comment>
<dbReference type="EMBL" id="MU826354">
    <property type="protein sequence ID" value="KAJ7380134.1"/>
    <property type="molecule type" value="Genomic_DNA"/>
</dbReference>
<proteinExistence type="predicted"/>
<dbReference type="SUPFAM" id="SSF48452">
    <property type="entry name" value="TPR-like"/>
    <property type="match status" value="1"/>
</dbReference>
<dbReference type="Proteomes" id="UP001163046">
    <property type="component" value="Unassembled WGS sequence"/>
</dbReference>
<evidence type="ECO:0000256" key="1">
    <source>
        <dbReference type="SAM" id="MobiDB-lite"/>
    </source>
</evidence>
<dbReference type="GO" id="GO:0004197">
    <property type="term" value="F:cysteine-type endopeptidase activity"/>
    <property type="evidence" value="ECO:0007669"/>
    <property type="project" value="InterPro"/>
</dbReference>
<feature type="region of interest" description="Disordered" evidence="1">
    <location>
        <begin position="1219"/>
        <end position="1239"/>
    </location>
</feature>
<dbReference type="GO" id="GO:0006508">
    <property type="term" value="P:proteolysis"/>
    <property type="evidence" value="ECO:0007669"/>
    <property type="project" value="InterPro"/>
</dbReference>
<evidence type="ECO:0000313" key="2">
    <source>
        <dbReference type="EMBL" id="KAJ7380134.1"/>
    </source>
</evidence>
<dbReference type="GO" id="GO:0072686">
    <property type="term" value="C:mitotic spindle"/>
    <property type="evidence" value="ECO:0007669"/>
    <property type="project" value="TreeGrafter"/>
</dbReference>
<protein>
    <submittedName>
        <fullName evidence="2">Separin</fullName>
        <ecNumber evidence="2">3.4.22.49</ecNumber>
    </submittedName>
</protein>
<evidence type="ECO:0000313" key="3">
    <source>
        <dbReference type="Proteomes" id="UP001163046"/>
    </source>
</evidence>
<dbReference type="InterPro" id="IPR011990">
    <property type="entry name" value="TPR-like_helical_dom_sf"/>
</dbReference>
<keyword evidence="2" id="KW-0378">Hydrolase</keyword>
<dbReference type="EC" id="3.4.22.49" evidence="2"/>
<organism evidence="2 3">
    <name type="scientific">Desmophyllum pertusum</name>
    <dbReference type="NCBI Taxonomy" id="174260"/>
    <lineage>
        <taxon>Eukaryota</taxon>
        <taxon>Metazoa</taxon>
        <taxon>Cnidaria</taxon>
        <taxon>Anthozoa</taxon>
        <taxon>Hexacorallia</taxon>
        <taxon>Scleractinia</taxon>
        <taxon>Caryophylliina</taxon>
        <taxon>Caryophylliidae</taxon>
        <taxon>Desmophyllum</taxon>
    </lineage>
</organism>
<dbReference type="GO" id="GO:0005813">
    <property type="term" value="C:centrosome"/>
    <property type="evidence" value="ECO:0007669"/>
    <property type="project" value="TreeGrafter"/>
</dbReference>
<name>A0A9W9ZFP5_9CNID</name>
<reference evidence="2" key="1">
    <citation type="submission" date="2023-01" db="EMBL/GenBank/DDBJ databases">
        <title>Genome assembly of the deep-sea coral Lophelia pertusa.</title>
        <authorList>
            <person name="Herrera S."/>
            <person name="Cordes E."/>
        </authorList>
    </citation>
    <scope>NUCLEOTIDE SEQUENCE</scope>
    <source>
        <strain evidence="2">USNM1676648</strain>
        <tissue evidence="2">Polyp</tissue>
    </source>
</reference>
<dbReference type="GO" id="GO:0005737">
    <property type="term" value="C:cytoplasm"/>
    <property type="evidence" value="ECO:0007669"/>
    <property type="project" value="TreeGrafter"/>
</dbReference>
<sequence length="1253" mass="140516">MEGERILKSLLNAETDDLYEDTKNYLAPLRSPLKNKNGCKVGCKVAEETVSKYTVFATKFLRCAIETLKKVKAKGNNLDEVTKSLNLVGTLLNETLSIQNGTYLKFIPSLDQLGKTLYLIIAQLIAKTQFDKALCHANDLLKFIQLLKTWKNYDGNKMNKDLATLAMRASDALLQGAGKLEEVKVPPAKKVSHLCIILDWRRLSLLFQVEAITHSSLKSLVDRTLQCGTKYQMDCGQKNVNFKTLACFFESVFNALMTKSEQLIANGRDSMLLLIVELGFHYGRICCKAERSTQALDVFDNLLEIARNGYNFVELCYEYDIANSRLSKQMLLESNRLVSQLVKCKMLPSSMLKLLSDSMEYFRLTVQNVCSKQTGDKTPALSWRTFQEAAHLLKLHAAVLSLQCEQIKTALRKANNDDLVAQCRQQLQKTTVRQLTVLSFVISSFQDQMKCEKNAKDCNQDVRSHIIRDCVTVAQQASTVIHSALEDPDVPLSPNELRWLGSTVYNVGCVSYQRDCFAEGVPLLALACDELKIWSFAAETDDKIVTRIAEVKLLTKYALLTDCQRRAKQLSDALKTATTQVLITLRTTTDDDTIRQQVKQWISVKHELVKNLQDEEKLPERSRTLCSAFAEQEDATDVVGSQLCLVLQEELACYKAKSYDTAVEQISVIKQLMELYIVHEDEFDYGSAMLELGVALHSLRDADLGEDKSALEYCQEAGTILEQLSDRVANEYEEENFQSSVVQDRLAAAYLWQALLEHKDVMEEKPASATATLSDSYEVEEMEGVCLEQPFVSSLHSALQTWTVLRDKSVQQDSNGKIDLQHFANPEETYHYLLITAAMFGLLNQPFKKVCALYFAGSISQAVGTNDILDSGLSAYSDAIHSLCDMLDIPHASLLLRYASNLVDSFEPSNISRVQFLLAKSHYLLVMGKYSEGEECLKEALQNEVFTHKSYKTHLLKARFKSICMKYSMLPTKPHEFTSAFDPVLGSLTALECATDGLNKLSQMAEEIFGLDIFSSGKQKHNENEPANGLVISTSSSQSLFKLSLLHDLLSSLLQVGQLYAHQGAVREAFRQFVDGIALASQFSLSYRIVEFLVNIAQLEVMQGKADKCQHRLDQLTGIFQPVLKSSSKPKLFKEGIQQPLFIEHPDTCECVICLDAVLHMIFIDYLASLSNYLTSVSRPEQSSQALEMAELVCESAESKMIRTLGKLNAILCGSEVPRDCSSKETKKKRGTNSAKAESKKKIWLSQNLLIHS</sequence>
<accession>A0A9W9ZFP5</accession>